<dbReference type="AlphaFoldDB" id="D2QTQ9"/>
<dbReference type="InterPro" id="IPR041519">
    <property type="entry name" value="HEPN_RiboL-PSP"/>
</dbReference>
<name>D2QTQ9_SPILD</name>
<keyword evidence="3" id="KW-1185">Reference proteome</keyword>
<organism evidence="2 3">
    <name type="scientific">Spirosoma linguale (strain ATCC 33905 / DSM 74 / LMG 10896 / Claus 1)</name>
    <dbReference type="NCBI Taxonomy" id="504472"/>
    <lineage>
        <taxon>Bacteria</taxon>
        <taxon>Pseudomonadati</taxon>
        <taxon>Bacteroidota</taxon>
        <taxon>Cytophagia</taxon>
        <taxon>Cytophagales</taxon>
        <taxon>Cytophagaceae</taxon>
        <taxon>Spirosoma</taxon>
    </lineage>
</organism>
<dbReference type="Pfam" id="PF18735">
    <property type="entry name" value="HEPN_RiboL-PSP"/>
    <property type="match status" value="1"/>
</dbReference>
<accession>D2QTQ9</accession>
<gene>
    <name evidence="2" type="ordered locus">Slin_6232</name>
</gene>
<feature type="domain" description="RiboL-PSP-HEPN" evidence="1">
    <location>
        <begin position="44"/>
        <end position="251"/>
    </location>
</feature>
<evidence type="ECO:0000313" key="3">
    <source>
        <dbReference type="Proteomes" id="UP000002028"/>
    </source>
</evidence>
<dbReference type="RefSeq" id="WP_012930675.1">
    <property type="nucleotide sequence ID" value="NC_013730.1"/>
</dbReference>
<dbReference type="eggNOG" id="ENOG5032UDF">
    <property type="taxonomic scope" value="Bacteria"/>
</dbReference>
<proteinExistence type="predicted"/>
<dbReference type="KEGG" id="sli:Slin_6232"/>
<dbReference type="EMBL" id="CP001769">
    <property type="protein sequence ID" value="ADB42191.1"/>
    <property type="molecule type" value="Genomic_DNA"/>
</dbReference>
<evidence type="ECO:0000259" key="1">
    <source>
        <dbReference type="Pfam" id="PF18735"/>
    </source>
</evidence>
<dbReference type="Proteomes" id="UP000002028">
    <property type="component" value="Chromosome"/>
</dbReference>
<protein>
    <recommendedName>
        <fullName evidence="1">RiboL-PSP-HEPN domain-containing protein</fullName>
    </recommendedName>
</protein>
<evidence type="ECO:0000313" key="2">
    <source>
        <dbReference type="EMBL" id="ADB42191.1"/>
    </source>
</evidence>
<reference evidence="2 3" key="1">
    <citation type="journal article" date="2010" name="Stand. Genomic Sci.">
        <title>Complete genome sequence of Spirosoma linguale type strain (1).</title>
        <authorList>
            <person name="Lail K."/>
            <person name="Sikorski J."/>
            <person name="Saunders E."/>
            <person name="Lapidus A."/>
            <person name="Glavina Del Rio T."/>
            <person name="Copeland A."/>
            <person name="Tice H."/>
            <person name="Cheng J.-F."/>
            <person name="Lucas S."/>
            <person name="Nolan M."/>
            <person name="Bruce D."/>
            <person name="Goodwin L."/>
            <person name="Pitluck S."/>
            <person name="Ivanova N."/>
            <person name="Mavromatis K."/>
            <person name="Ovchinnikova G."/>
            <person name="Pati A."/>
            <person name="Chen A."/>
            <person name="Palaniappan K."/>
            <person name="Land M."/>
            <person name="Hauser L."/>
            <person name="Chang Y.-J."/>
            <person name="Jeffries C.D."/>
            <person name="Chain P."/>
            <person name="Brettin T."/>
            <person name="Detter J.C."/>
            <person name="Schuetze A."/>
            <person name="Rohde M."/>
            <person name="Tindall B.J."/>
            <person name="Goeker M."/>
            <person name="Bristow J."/>
            <person name="Eisen J.A."/>
            <person name="Markowitz V."/>
            <person name="Hugenholtz P."/>
            <person name="Kyrpides N.C."/>
            <person name="Klenk H.-P."/>
            <person name="Chen F."/>
        </authorList>
    </citation>
    <scope>NUCLEOTIDE SEQUENCE [LARGE SCALE GENOMIC DNA]</scope>
    <source>
        <strain evidence="3">ATCC 33905 / DSM 74 / LMG 10896 / Claus 1</strain>
    </source>
</reference>
<sequence>MRYSVTSFLRGIEDLKQYIELLSLESELLSNEANATGDKVSSDLVLLQNHIIKSGSGKKRFDYNSIVVSLYGFFEQFIETILKDFAIALNKIIPSYDLVPEVVVKNHIELSMSLIKRIEQNRYKGGISQSEVISNLHSCLGNVGKYQINADAFSQHTANFRMEVIDESFSRLGVYNISKKIALDEKFNNYLCILFVVSNVKTIDCFFHINDLADRRNEVAHGSTSTLLATEILLEYVIFCENFGLALYNVLLKEIIPYEVNHSAITLGKPIKVFNNAIAGIAIINIEIKVGDILVSKTDKGAYVSGEIAEIQVNGVSHPSVNPNYKLEVALRVNYRLKENHTLYLISK</sequence>
<dbReference type="HOGENOM" id="CLU_796715_0_0_10"/>